<name>A0ABQ5UUG3_9HYPH</name>
<gene>
    <name evidence="2" type="ORF">GCM10007879_26190</name>
</gene>
<keyword evidence="1" id="KW-0472">Membrane</keyword>
<protein>
    <recommendedName>
        <fullName evidence="4">SPOR domain-containing protein</fullName>
    </recommendedName>
</protein>
<keyword evidence="3" id="KW-1185">Reference proteome</keyword>
<evidence type="ECO:0000313" key="2">
    <source>
        <dbReference type="EMBL" id="GLQ18370.1"/>
    </source>
</evidence>
<accession>A0ABQ5UUG3</accession>
<dbReference type="RefSeq" id="WP_284365262.1">
    <property type="nucleotide sequence ID" value="NZ_BSNI01000002.1"/>
</dbReference>
<evidence type="ECO:0000313" key="3">
    <source>
        <dbReference type="Proteomes" id="UP001161405"/>
    </source>
</evidence>
<proteinExistence type="predicted"/>
<organism evidence="2 3">
    <name type="scientific">Maritalea porphyrae</name>
    <dbReference type="NCBI Taxonomy" id="880732"/>
    <lineage>
        <taxon>Bacteria</taxon>
        <taxon>Pseudomonadati</taxon>
        <taxon>Pseudomonadota</taxon>
        <taxon>Alphaproteobacteria</taxon>
        <taxon>Hyphomicrobiales</taxon>
        <taxon>Devosiaceae</taxon>
        <taxon>Maritalea</taxon>
    </lineage>
</organism>
<evidence type="ECO:0008006" key="4">
    <source>
        <dbReference type="Google" id="ProtNLM"/>
    </source>
</evidence>
<reference evidence="2" key="1">
    <citation type="journal article" date="2014" name="Int. J. Syst. Evol. Microbiol.">
        <title>Complete genome of a new Firmicutes species belonging to the dominant human colonic microbiota ('Ruminococcus bicirculans') reveals two chromosomes and a selective capacity to utilize plant glucans.</title>
        <authorList>
            <consortium name="NISC Comparative Sequencing Program"/>
            <person name="Wegmann U."/>
            <person name="Louis P."/>
            <person name="Goesmann A."/>
            <person name="Henrissat B."/>
            <person name="Duncan S.H."/>
            <person name="Flint H.J."/>
        </authorList>
    </citation>
    <scope>NUCLEOTIDE SEQUENCE</scope>
    <source>
        <strain evidence="2">NBRC 107169</strain>
    </source>
</reference>
<dbReference type="EMBL" id="BSNI01000002">
    <property type="protein sequence ID" value="GLQ18370.1"/>
    <property type="molecule type" value="Genomic_DNA"/>
</dbReference>
<sequence>MASTEFNRFEQADVKIWGFIAVGVVTTMLLLSSVANFVPSQYLNALRETRQTSGTINQLHAELTKIRLEFASIKRENSIAGTRITLGEESNSKFSRRVRALESSIPMLLEALPADATIDRSLITASINEANGEEIIKSDENVKVTQSNLFDNRPMSEAAPATLQQALPEAVDDSEMMTEEPVEKMPVVEISATEFGLIIGPSLEMNSTSVAWEKYKANIGTLLIGLEPRALPVGNDSEKWRLIAGPIADISETISLCLQISQTGLTCEASGFGGVELGR</sequence>
<dbReference type="Proteomes" id="UP001161405">
    <property type="component" value="Unassembled WGS sequence"/>
</dbReference>
<keyword evidence="1" id="KW-0812">Transmembrane</keyword>
<evidence type="ECO:0000256" key="1">
    <source>
        <dbReference type="SAM" id="Phobius"/>
    </source>
</evidence>
<reference evidence="2" key="2">
    <citation type="submission" date="2023-01" db="EMBL/GenBank/DDBJ databases">
        <title>Draft genome sequence of Maritalea porphyrae strain NBRC 107169.</title>
        <authorList>
            <person name="Sun Q."/>
            <person name="Mori K."/>
        </authorList>
    </citation>
    <scope>NUCLEOTIDE SEQUENCE</scope>
    <source>
        <strain evidence="2">NBRC 107169</strain>
    </source>
</reference>
<feature type="transmembrane region" description="Helical" evidence="1">
    <location>
        <begin position="16"/>
        <end position="38"/>
    </location>
</feature>
<keyword evidence="1" id="KW-1133">Transmembrane helix</keyword>
<comment type="caution">
    <text evidence="2">The sequence shown here is derived from an EMBL/GenBank/DDBJ whole genome shotgun (WGS) entry which is preliminary data.</text>
</comment>